<accession>A0ACC3N125</accession>
<dbReference type="Proteomes" id="UP001281147">
    <property type="component" value="Unassembled WGS sequence"/>
</dbReference>
<proteinExistence type="predicted"/>
<keyword evidence="2" id="KW-1185">Reference proteome</keyword>
<evidence type="ECO:0000313" key="1">
    <source>
        <dbReference type="EMBL" id="KAK3706321.1"/>
    </source>
</evidence>
<sequence length="339" mass="38500">MATKEIQIYPLTRPDSTQTVKTALDVLRPHLPVSLPIYRRLQFGRFFEATVLITNLPPRAPGEDNASTDQPNGHENEPYFLAFVDRACRPVTEVWFFGSWETQPISPTDEKDIDDILTAFMHKLKTLRIPTSIHQDVLNAEIEKLKEDAQKDSAGISRSVYSGHILDPNVMLWGAVHERTFPLLERLGFLSRKAHMAGAVPNHTFIWDVDDDLKEVHELEPSPQGLEWGELRMEHFPLVRSRTPIPRQDRTLAVLPNLGIFDANTQQPVSWAFIGLDASLTTLHVEPEWRGKGLAKTITTKLFREKMGLFWEDGVKRLAYGYVTVGNRASEDLDAKAEE</sequence>
<dbReference type="EMBL" id="JAUTXU010000121">
    <property type="protein sequence ID" value="KAK3706321.1"/>
    <property type="molecule type" value="Genomic_DNA"/>
</dbReference>
<reference evidence="1" key="1">
    <citation type="submission" date="2023-07" db="EMBL/GenBank/DDBJ databases">
        <title>Black Yeasts Isolated from many extreme environments.</title>
        <authorList>
            <person name="Coleine C."/>
            <person name="Stajich J.E."/>
            <person name="Selbmann L."/>
        </authorList>
    </citation>
    <scope>NUCLEOTIDE SEQUENCE</scope>
    <source>
        <strain evidence="1">CCFEE 5714</strain>
    </source>
</reference>
<comment type="caution">
    <text evidence="1">The sequence shown here is derived from an EMBL/GenBank/DDBJ whole genome shotgun (WGS) entry which is preliminary data.</text>
</comment>
<organism evidence="1 2">
    <name type="scientific">Vermiconidia calcicola</name>
    <dbReference type="NCBI Taxonomy" id="1690605"/>
    <lineage>
        <taxon>Eukaryota</taxon>
        <taxon>Fungi</taxon>
        <taxon>Dikarya</taxon>
        <taxon>Ascomycota</taxon>
        <taxon>Pezizomycotina</taxon>
        <taxon>Dothideomycetes</taxon>
        <taxon>Dothideomycetidae</taxon>
        <taxon>Mycosphaerellales</taxon>
        <taxon>Extremaceae</taxon>
        <taxon>Vermiconidia</taxon>
    </lineage>
</organism>
<gene>
    <name evidence="1" type="ORF">LTR37_012836</name>
</gene>
<name>A0ACC3N125_9PEZI</name>
<evidence type="ECO:0000313" key="2">
    <source>
        <dbReference type="Proteomes" id="UP001281147"/>
    </source>
</evidence>
<protein>
    <submittedName>
        <fullName evidence="1">Uncharacterized protein</fullName>
    </submittedName>
</protein>